<dbReference type="Pfam" id="PF12931">
    <property type="entry name" value="TPR_Sec16"/>
    <property type="match status" value="1"/>
</dbReference>
<dbReference type="InterPro" id="IPR040251">
    <property type="entry name" value="SEC31-like"/>
</dbReference>
<evidence type="ECO:0000259" key="20">
    <source>
        <dbReference type="Pfam" id="PF12931"/>
    </source>
</evidence>
<evidence type="ECO:0000256" key="19">
    <source>
        <dbReference type="SAM" id="MobiDB-lite"/>
    </source>
</evidence>
<dbReference type="InterPro" id="IPR015943">
    <property type="entry name" value="WD40/YVTN_repeat-like_dom_sf"/>
</dbReference>
<dbReference type="FunFam" id="2.130.10.10:FF:000009">
    <property type="entry name" value="Protein transport protein Sec31A isoform A"/>
    <property type="match status" value="1"/>
</dbReference>
<feature type="region of interest" description="Disordered" evidence="19">
    <location>
        <begin position="788"/>
        <end position="820"/>
    </location>
</feature>
<dbReference type="GO" id="GO:0007029">
    <property type="term" value="P:endoplasmic reticulum organization"/>
    <property type="evidence" value="ECO:0007669"/>
    <property type="project" value="TreeGrafter"/>
</dbReference>
<dbReference type="SUPFAM" id="SSF50978">
    <property type="entry name" value="WD40 repeat-like"/>
    <property type="match status" value="1"/>
</dbReference>
<dbReference type="Gene3D" id="1.20.940.10">
    <property type="entry name" value="Functional domain of the splicing factor Prp18"/>
    <property type="match status" value="1"/>
</dbReference>
<evidence type="ECO:0000256" key="12">
    <source>
        <dbReference type="ARBA" id="ARBA00023329"/>
    </source>
</evidence>
<evidence type="ECO:0000256" key="6">
    <source>
        <dbReference type="ARBA" id="ARBA00022574"/>
    </source>
</evidence>
<feature type="domain" description="Sec16 Sec23-binding" evidence="20">
    <location>
        <begin position="569"/>
        <end position="762"/>
    </location>
</feature>
<evidence type="ECO:0000256" key="13">
    <source>
        <dbReference type="ARBA" id="ARBA00025471"/>
    </source>
</evidence>
<dbReference type="GO" id="GO:0070971">
    <property type="term" value="C:endoplasmic reticulum exit site"/>
    <property type="evidence" value="ECO:0007669"/>
    <property type="project" value="TreeGrafter"/>
</dbReference>
<keyword evidence="4" id="KW-0813">Transport</keyword>
<gene>
    <name evidence="21" type="primary">SEC31A</name>
</gene>
<comment type="function">
    <text evidence="13">Component of the coat protein complex II (COPII) which promotes the formation of transport vesicles from the endoplasmic reticulum (ER). The coat has two main functions, the physical deformation of the endoplasmic reticulum membrane into vesicles and the selection of cargo molecules.</text>
</comment>
<dbReference type="FunFam" id="1.25.40.1030:FF:000001">
    <property type="entry name" value="protein transport protein Sec31A isoform X3"/>
    <property type="match status" value="1"/>
</dbReference>
<dbReference type="GO" id="GO:0030127">
    <property type="term" value="C:COPII vesicle coat"/>
    <property type="evidence" value="ECO:0007669"/>
    <property type="project" value="TreeGrafter"/>
</dbReference>
<keyword evidence="22" id="KW-1185">Reference proteome</keyword>
<protein>
    <recommendedName>
        <fullName evidence="14">Protein transport protein Sec31A</fullName>
    </recommendedName>
    <alternativeName>
        <fullName evidence="16">SEC31-like protein 1</fullName>
    </alternativeName>
    <alternativeName>
        <fullName evidence="15">SEC31-related protein A</fullName>
    </alternativeName>
</protein>
<dbReference type="GeneTree" id="ENSGT00390000003175"/>
<feature type="compositionally biased region" description="Low complexity" evidence="19">
    <location>
        <begin position="960"/>
        <end position="970"/>
    </location>
</feature>
<keyword evidence="8" id="KW-0256">Endoplasmic reticulum</keyword>
<evidence type="ECO:0000256" key="11">
    <source>
        <dbReference type="ARBA" id="ARBA00023136"/>
    </source>
</evidence>
<dbReference type="GO" id="GO:0005198">
    <property type="term" value="F:structural molecule activity"/>
    <property type="evidence" value="ECO:0007669"/>
    <property type="project" value="TreeGrafter"/>
</dbReference>
<evidence type="ECO:0000256" key="1">
    <source>
        <dbReference type="ARBA" id="ARBA00004299"/>
    </source>
</evidence>
<feature type="compositionally biased region" description="Pro residues" evidence="19">
    <location>
        <begin position="930"/>
        <end position="945"/>
    </location>
</feature>
<dbReference type="Proteomes" id="UP000694540">
    <property type="component" value="Unplaced"/>
</dbReference>
<comment type="subunit">
    <text evidence="17">COPII is composed of at least 5 proteins: the SEC23/24 complex, the SEC13/31 complex and SAR1. SEC13 and SEC31 make a 2:2 tetramer that forms the edge element of the COPII outer coat. The tetramer self-assembles in multiple copies to form the complete polyhedral cage. Interacts (via WD 8) with SEC13. Interacts with PDCD6; interaction takes place in response to cytosolic calcium increase and leads to bridge together the BCR(KLHL12) complex and SEC31A, leading to monoubiquitination. Interacts with KLHL12.</text>
</comment>
<dbReference type="FunFam" id="1.20.940.10:FF:000001">
    <property type="entry name" value="Protein transport protein Sec31A isoform A"/>
    <property type="match status" value="1"/>
</dbReference>
<dbReference type="Gene3D" id="1.25.40.1030">
    <property type="match status" value="1"/>
</dbReference>
<dbReference type="GO" id="GO:0015031">
    <property type="term" value="P:protein transport"/>
    <property type="evidence" value="ECO:0007669"/>
    <property type="project" value="UniProtKB-KW"/>
</dbReference>
<keyword evidence="12" id="KW-0968">Cytoplasmic vesicle</keyword>
<evidence type="ECO:0000256" key="4">
    <source>
        <dbReference type="ARBA" id="ARBA00022448"/>
    </source>
</evidence>
<name>A0A8C3WSV6_9CETA</name>
<organism evidence="21 22">
    <name type="scientific">Catagonus wagneri</name>
    <name type="common">Chacoan peccary</name>
    <dbReference type="NCBI Taxonomy" id="51154"/>
    <lineage>
        <taxon>Eukaryota</taxon>
        <taxon>Metazoa</taxon>
        <taxon>Chordata</taxon>
        <taxon>Craniata</taxon>
        <taxon>Vertebrata</taxon>
        <taxon>Euteleostomi</taxon>
        <taxon>Mammalia</taxon>
        <taxon>Eutheria</taxon>
        <taxon>Laurasiatheria</taxon>
        <taxon>Artiodactyla</taxon>
        <taxon>Suina</taxon>
        <taxon>Tayassuidae</taxon>
        <taxon>Catagonus</taxon>
    </lineage>
</organism>
<proteinExistence type="inferred from homology"/>
<keyword evidence="6 18" id="KW-0853">WD repeat</keyword>
<evidence type="ECO:0000313" key="21">
    <source>
        <dbReference type="Ensembl" id="ENSCWAP00000017291.1"/>
    </source>
</evidence>
<accession>A0A8C3WSV6</accession>
<dbReference type="InterPro" id="IPR024298">
    <property type="entry name" value="Sec16_Sec23-bd"/>
</dbReference>
<dbReference type="GO" id="GO:0005789">
    <property type="term" value="C:endoplasmic reticulum membrane"/>
    <property type="evidence" value="ECO:0007669"/>
    <property type="project" value="UniProtKB-SubCell"/>
</dbReference>
<comment type="subcellular location">
    <subcellularLocation>
        <location evidence="1">Cytoplasmic vesicle</location>
        <location evidence="1">COPII-coated vesicle membrane</location>
        <topology evidence="1">Peripheral membrane protein</topology>
        <orientation evidence="1">Cytoplasmic side</orientation>
    </subcellularLocation>
    <subcellularLocation>
        <location evidence="2">Endoplasmic reticulum membrane</location>
        <topology evidence="2">Peripheral membrane protein</topology>
    </subcellularLocation>
</comment>
<dbReference type="GO" id="GO:0090110">
    <property type="term" value="P:COPII-coated vesicle cargo loading"/>
    <property type="evidence" value="ECO:0007669"/>
    <property type="project" value="TreeGrafter"/>
</dbReference>
<evidence type="ECO:0000256" key="9">
    <source>
        <dbReference type="ARBA" id="ARBA00022892"/>
    </source>
</evidence>
<feature type="compositionally biased region" description="Polar residues" evidence="19">
    <location>
        <begin position="1014"/>
        <end position="1032"/>
    </location>
</feature>
<dbReference type="PANTHER" id="PTHR13923:SF23">
    <property type="entry name" value="PROTEIN TRANSPORT PROTEIN SEC31A"/>
    <property type="match status" value="1"/>
</dbReference>
<keyword evidence="9" id="KW-0931">ER-Golgi transport</keyword>
<evidence type="ECO:0000256" key="18">
    <source>
        <dbReference type="PROSITE-ProRule" id="PRU00221"/>
    </source>
</evidence>
<keyword evidence="7" id="KW-0677">Repeat</keyword>
<evidence type="ECO:0000256" key="17">
    <source>
        <dbReference type="ARBA" id="ARBA00062896"/>
    </source>
</evidence>
<dbReference type="AlphaFoldDB" id="A0A8C3WSV6"/>
<dbReference type="Ensembl" id="ENSCWAT00000018738.1">
    <property type="protein sequence ID" value="ENSCWAP00000017291.1"/>
    <property type="gene ID" value="ENSCWAG00000012320.1"/>
</dbReference>
<evidence type="ECO:0000256" key="3">
    <source>
        <dbReference type="ARBA" id="ARBA00009358"/>
    </source>
</evidence>
<feature type="region of interest" description="Disordered" evidence="19">
    <location>
        <begin position="1"/>
        <end position="27"/>
    </location>
</feature>
<evidence type="ECO:0000256" key="14">
    <source>
        <dbReference type="ARBA" id="ARBA00039468"/>
    </source>
</evidence>
<reference evidence="21" key="1">
    <citation type="submission" date="2025-08" db="UniProtKB">
        <authorList>
            <consortium name="Ensembl"/>
        </authorList>
    </citation>
    <scope>IDENTIFICATION</scope>
</reference>
<evidence type="ECO:0000313" key="22">
    <source>
        <dbReference type="Proteomes" id="UP000694540"/>
    </source>
</evidence>
<keyword evidence="5" id="KW-0963">Cytoplasm</keyword>
<sequence>ILGESEPRRCNARTGRRGSPPGTSAQQLDATFSTSASLEIFELDLSDPSLDMKSCATFSSSHRYHKLIWGPHKMDSKGNVSGVLIAGGENGNIILYDPSKIISGDKEVVIAQNDKHTGPVRALDVNIFQTNLVASGANESEIYIWDLNNFATPMTPGVKTQPPEDISCIAWNRQVQHILASASPSGRATVWDLRKNEPIIKVSDHSNRMHCSGLAWHPDVATQMVLASEDDRLPVVQMWDLRFASSPLRVLENHARGILAIAWSMADPELLLSCGKDAKILCSNPNTGEVLYELPTNTQWCFDIQWCPRNPAVLSAASFDGRISVYSIMGGSADGLRQKQVDKLSSSFGNLDPFGTGQPLPPLQIPQQTAQHGIVLPLKKPPKWIRRPVGASFSFGGKLVTFASVRTQPQQGAEPQQPQQHHVLISQVVTEQEFLSRSSQLQQVMQSQGFVSYCQKKIDASQTEFEKNVWSFLKVNFEDDSRGKYLELLGYRKEDLGKKVALALNKVDGPDVALKDSDQVAQSDGEESPAAEEQLLGECIKEKKHDSEFLPSAGGTFNISVSGDIDGLITQALLTGNFESAVDLCLHDNRMADAIILAIAGGQELLARTQKKYFAKSQSKITRLITAVVMKNWKEIVESCDLKNWREALAAVLTYAKPDEFSALCDLLGTRLESEGDSLLQTQACLCYICAGNVEKLVACWTKAQDGSNPLSLQDLIEKVVILRKAVQLTQAVDTNTVGVLLAEKMSQYASLLAAQGSIAAALAFLPENTNQPNIVQLRDRLCRAQGDPIPGQQESPKIPYERQQLPKGRPGPVAGHTQMPRVPTQQYYPHGENPPPPGFVMHGNVNPNVGAPQLPTSPGHMHTQVPPYPQPQPYQPAQQYSFGTGGSAMYRPQQPVAPSASNTYPNNPYISAASSYPGQSQLYTTQHQPSPPTSNPPASFPLPPSSGASFQHGGPGAPPSSSAYALPPGTTGPQNGWNDPPALNRVPKKKKMPENFTPPVPITSPIMNPLGDPQSQMLQQQPSAPVPLSSQGSFPQPHLPGGQPFPGIQQPIGQPGMPPSFSKPNIEGAPGAPIGNTIQHVQSLPTEKITKKPIPDEHLILKTTFEDLIQRCLSSATDPQTKRKLDDASKRLEFLYDKLREQTLSPTIISGLHNIARSIETRNYSEGLTIHTHVVSTSNFSETSAFMPVLKVVLTQANKLGV</sequence>
<dbReference type="InterPro" id="IPR001680">
    <property type="entry name" value="WD40_rpt"/>
</dbReference>
<evidence type="ECO:0000256" key="5">
    <source>
        <dbReference type="ARBA" id="ARBA00022490"/>
    </source>
</evidence>
<feature type="repeat" description="WD" evidence="18">
    <location>
        <begin position="113"/>
        <end position="155"/>
    </location>
</feature>
<dbReference type="PANTHER" id="PTHR13923">
    <property type="entry name" value="SEC31-RELATED PROTEIN"/>
    <property type="match status" value="1"/>
</dbReference>
<dbReference type="Gene3D" id="2.130.10.10">
    <property type="entry name" value="YVTN repeat-like/Quinoprotein amine dehydrogenase"/>
    <property type="match status" value="1"/>
</dbReference>
<keyword evidence="11" id="KW-0472">Membrane</keyword>
<keyword evidence="10" id="KW-0653">Protein transport</keyword>
<reference evidence="21" key="2">
    <citation type="submission" date="2025-09" db="UniProtKB">
        <authorList>
            <consortium name="Ensembl"/>
        </authorList>
    </citation>
    <scope>IDENTIFICATION</scope>
</reference>
<evidence type="ECO:0000256" key="7">
    <source>
        <dbReference type="ARBA" id="ARBA00022737"/>
    </source>
</evidence>
<dbReference type="InterPro" id="IPR036322">
    <property type="entry name" value="WD40_repeat_dom_sf"/>
</dbReference>
<dbReference type="SMART" id="SM00320">
    <property type="entry name" value="WD40"/>
    <property type="match status" value="6"/>
</dbReference>
<comment type="similarity">
    <text evidence="3">Belongs to the WD repeat SEC31 family.</text>
</comment>
<dbReference type="PROSITE" id="PS50082">
    <property type="entry name" value="WD_REPEATS_2"/>
    <property type="match status" value="1"/>
</dbReference>
<evidence type="ECO:0000256" key="2">
    <source>
        <dbReference type="ARBA" id="ARBA00004406"/>
    </source>
</evidence>
<feature type="compositionally biased region" description="Polar residues" evidence="19">
    <location>
        <begin position="900"/>
        <end position="929"/>
    </location>
</feature>
<evidence type="ECO:0000256" key="10">
    <source>
        <dbReference type="ARBA" id="ARBA00022927"/>
    </source>
</evidence>
<feature type="region of interest" description="Disordered" evidence="19">
    <location>
        <begin position="851"/>
        <end position="1032"/>
    </location>
</feature>
<evidence type="ECO:0000256" key="15">
    <source>
        <dbReference type="ARBA" id="ARBA00041470"/>
    </source>
</evidence>
<evidence type="ECO:0000256" key="16">
    <source>
        <dbReference type="ARBA" id="ARBA00043112"/>
    </source>
</evidence>
<evidence type="ECO:0000256" key="8">
    <source>
        <dbReference type="ARBA" id="ARBA00022824"/>
    </source>
</evidence>